<keyword evidence="8 10" id="KW-0472">Membrane</keyword>
<evidence type="ECO:0000256" key="8">
    <source>
        <dbReference type="ARBA" id="ARBA00023136"/>
    </source>
</evidence>
<evidence type="ECO:0000256" key="10">
    <source>
        <dbReference type="SAM" id="Phobius"/>
    </source>
</evidence>
<dbReference type="Pfam" id="PF00005">
    <property type="entry name" value="ABC_tran"/>
    <property type="match status" value="2"/>
</dbReference>
<accession>A0A0C3CP41</accession>
<dbReference type="SUPFAM" id="SSF90123">
    <property type="entry name" value="ABC transporter transmembrane region"/>
    <property type="match status" value="2"/>
</dbReference>
<feature type="transmembrane region" description="Helical" evidence="10">
    <location>
        <begin position="1116"/>
        <end position="1137"/>
    </location>
</feature>
<dbReference type="Pfam" id="PF00664">
    <property type="entry name" value="ABC_membrane"/>
    <property type="match status" value="2"/>
</dbReference>
<evidence type="ECO:0000313" key="13">
    <source>
        <dbReference type="EMBL" id="KIN00769.1"/>
    </source>
</evidence>
<dbReference type="GO" id="GO:0016887">
    <property type="term" value="F:ATP hydrolysis activity"/>
    <property type="evidence" value="ECO:0007669"/>
    <property type="project" value="InterPro"/>
</dbReference>
<keyword evidence="2" id="KW-0813">Transport</keyword>
<dbReference type="GO" id="GO:0005524">
    <property type="term" value="F:ATP binding"/>
    <property type="evidence" value="ECO:0007669"/>
    <property type="project" value="UniProtKB-KW"/>
</dbReference>
<dbReference type="PANTHER" id="PTHR24223:SF345">
    <property type="entry name" value="ABC MULTIDRUG TRANSPORTER (EUROFUNG)"/>
    <property type="match status" value="1"/>
</dbReference>
<keyword evidence="4 10" id="KW-0812">Transmembrane</keyword>
<evidence type="ECO:0000256" key="9">
    <source>
        <dbReference type="SAM" id="MobiDB-lite"/>
    </source>
</evidence>
<evidence type="ECO:0000256" key="6">
    <source>
        <dbReference type="ARBA" id="ARBA00022840"/>
    </source>
</evidence>
<dbReference type="PANTHER" id="PTHR24223">
    <property type="entry name" value="ATP-BINDING CASSETTE SUB-FAMILY C"/>
    <property type="match status" value="1"/>
</dbReference>
<feature type="domain" description="ABC transmembrane type-1" evidence="12">
    <location>
        <begin position="260"/>
        <end position="531"/>
    </location>
</feature>
<dbReference type="InterPro" id="IPR056227">
    <property type="entry name" value="TMD0_ABC"/>
</dbReference>
<evidence type="ECO:0000256" key="7">
    <source>
        <dbReference type="ARBA" id="ARBA00022989"/>
    </source>
</evidence>
<dbReference type="GO" id="GO:0005886">
    <property type="term" value="C:plasma membrane"/>
    <property type="evidence" value="ECO:0007669"/>
    <property type="project" value="UniProtKB-SubCell"/>
</dbReference>
<feature type="transmembrane region" description="Helical" evidence="10">
    <location>
        <begin position="1003"/>
        <end position="1023"/>
    </location>
</feature>
<keyword evidence="6" id="KW-0067">ATP-binding</keyword>
<dbReference type="OrthoDB" id="6500128at2759"/>
<evidence type="ECO:0000256" key="3">
    <source>
        <dbReference type="ARBA" id="ARBA00022475"/>
    </source>
</evidence>
<feature type="transmembrane region" description="Helical" evidence="10">
    <location>
        <begin position="289"/>
        <end position="307"/>
    </location>
</feature>
<dbReference type="HOGENOM" id="CLU_000604_27_5_1"/>
<reference evidence="13 14" key="1">
    <citation type="submission" date="2014-04" db="EMBL/GenBank/DDBJ databases">
        <authorList>
            <consortium name="DOE Joint Genome Institute"/>
            <person name="Kuo A."/>
            <person name="Martino E."/>
            <person name="Perotto S."/>
            <person name="Kohler A."/>
            <person name="Nagy L.G."/>
            <person name="Floudas D."/>
            <person name="Copeland A."/>
            <person name="Barry K.W."/>
            <person name="Cichocki N."/>
            <person name="Veneault-Fourrey C."/>
            <person name="LaButti K."/>
            <person name="Lindquist E.A."/>
            <person name="Lipzen A."/>
            <person name="Lundell T."/>
            <person name="Morin E."/>
            <person name="Murat C."/>
            <person name="Sun H."/>
            <person name="Tunlid A."/>
            <person name="Henrissat B."/>
            <person name="Grigoriev I.V."/>
            <person name="Hibbett D.S."/>
            <person name="Martin F."/>
            <person name="Nordberg H.P."/>
            <person name="Cantor M.N."/>
            <person name="Hua S.X."/>
        </authorList>
    </citation>
    <scope>NUCLEOTIDE SEQUENCE [LARGE SCALE GENOMIC DNA]</scope>
    <source>
        <strain evidence="13 14">Zn</strain>
    </source>
</reference>
<dbReference type="InterPro" id="IPR017871">
    <property type="entry name" value="ABC_transporter-like_CS"/>
</dbReference>
<feature type="transmembrane region" description="Helical" evidence="10">
    <location>
        <begin position="904"/>
        <end position="930"/>
    </location>
</feature>
<dbReference type="InterPro" id="IPR044746">
    <property type="entry name" value="ABCC_6TM_D1"/>
</dbReference>
<name>A0A0C3CP41_OIDMZ</name>
<gene>
    <name evidence="13" type="ORF">OIDMADRAFT_55336</name>
</gene>
<evidence type="ECO:0000259" key="11">
    <source>
        <dbReference type="PROSITE" id="PS50893"/>
    </source>
</evidence>
<feature type="transmembrane region" description="Helical" evidence="10">
    <location>
        <begin position="45"/>
        <end position="63"/>
    </location>
</feature>
<feature type="region of interest" description="Disordered" evidence="9">
    <location>
        <begin position="548"/>
        <end position="572"/>
    </location>
</feature>
<dbReference type="Pfam" id="PF24357">
    <property type="entry name" value="TMD0_ABC"/>
    <property type="match status" value="1"/>
</dbReference>
<dbReference type="FunFam" id="1.20.1560.10:FF:000066">
    <property type="entry name" value="ABC multidrug transporter (Eurofung)"/>
    <property type="match status" value="1"/>
</dbReference>
<feature type="region of interest" description="Disordered" evidence="9">
    <location>
        <begin position="819"/>
        <end position="841"/>
    </location>
</feature>
<evidence type="ECO:0000256" key="2">
    <source>
        <dbReference type="ARBA" id="ARBA00022448"/>
    </source>
</evidence>
<feature type="transmembrane region" description="Helical" evidence="10">
    <location>
        <begin position="858"/>
        <end position="884"/>
    </location>
</feature>
<feature type="transmembrane region" description="Helical" evidence="10">
    <location>
        <begin position="462"/>
        <end position="490"/>
    </location>
</feature>
<dbReference type="Proteomes" id="UP000054321">
    <property type="component" value="Unassembled WGS sequence"/>
</dbReference>
<dbReference type="InterPro" id="IPR036640">
    <property type="entry name" value="ABC1_TM_sf"/>
</dbReference>
<evidence type="ECO:0000313" key="14">
    <source>
        <dbReference type="Proteomes" id="UP000054321"/>
    </source>
</evidence>
<organism evidence="13 14">
    <name type="scientific">Oidiodendron maius (strain Zn)</name>
    <dbReference type="NCBI Taxonomy" id="913774"/>
    <lineage>
        <taxon>Eukaryota</taxon>
        <taxon>Fungi</taxon>
        <taxon>Dikarya</taxon>
        <taxon>Ascomycota</taxon>
        <taxon>Pezizomycotina</taxon>
        <taxon>Leotiomycetes</taxon>
        <taxon>Leotiomycetes incertae sedis</taxon>
        <taxon>Myxotrichaceae</taxon>
        <taxon>Oidiodendron</taxon>
    </lineage>
</organism>
<evidence type="ECO:0008006" key="15">
    <source>
        <dbReference type="Google" id="ProtNLM"/>
    </source>
</evidence>
<feature type="domain" description="ABC transporter" evidence="11">
    <location>
        <begin position="1174"/>
        <end position="1403"/>
    </location>
</feature>
<proteinExistence type="predicted"/>
<feature type="domain" description="ABC transmembrane type-1" evidence="12">
    <location>
        <begin position="865"/>
        <end position="1145"/>
    </location>
</feature>
<feature type="compositionally biased region" description="Polar residues" evidence="9">
    <location>
        <begin position="557"/>
        <end position="572"/>
    </location>
</feature>
<evidence type="ECO:0000259" key="12">
    <source>
        <dbReference type="PROSITE" id="PS50929"/>
    </source>
</evidence>
<dbReference type="FunFam" id="3.40.50.300:FF:000838">
    <property type="entry name" value="ABC multidrug transporter (Eurofung)"/>
    <property type="match status" value="1"/>
</dbReference>
<dbReference type="InterPro" id="IPR050173">
    <property type="entry name" value="ABC_transporter_C-like"/>
</dbReference>
<evidence type="ECO:0000256" key="1">
    <source>
        <dbReference type="ARBA" id="ARBA00004651"/>
    </source>
</evidence>
<dbReference type="STRING" id="913774.A0A0C3CP41"/>
<dbReference type="PROSITE" id="PS00211">
    <property type="entry name" value="ABC_TRANSPORTER_1"/>
    <property type="match status" value="1"/>
</dbReference>
<dbReference type="Gene3D" id="1.20.1560.10">
    <property type="entry name" value="ABC transporter type 1, transmembrane domain"/>
    <property type="match status" value="2"/>
</dbReference>
<dbReference type="InterPro" id="IPR027417">
    <property type="entry name" value="P-loop_NTPase"/>
</dbReference>
<comment type="subcellular location">
    <subcellularLocation>
        <location evidence="1">Cell membrane</location>
        <topology evidence="1">Multi-pass membrane protein</topology>
    </subcellularLocation>
</comment>
<feature type="transmembrane region" description="Helical" evidence="10">
    <location>
        <begin position="166"/>
        <end position="185"/>
    </location>
</feature>
<feature type="transmembrane region" description="Helical" evidence="10">
    <location>
        <begin position="141"/>
        <end position="160"/>
    </location>
</feature>
<feature type="transmembrane region" description="Helical" evidence="10">
    <location>
        <begin position="1087"/>
        <end position="1110"/>
    </location>
</feature>
<dbReference type="InterPro" id="IPR003439">
    <property type="entry name" value="ABC_transporter-like_ATP-bd"/>
</dbReference>
<dbReference type="Gene3D" id="3.40.50.300">
    <property type="entry name" value="P-loop containing nucleotide triphosphate hydrolases"/>
    <property type="match status" value="2"/>
</dbReference>
<keyword evidence="5" id="KW-0547">Nucleotide-binding</keyword>
<dbReference type="EMBL" id="KN832877">
    <property type="protein sequence ID" value="KIN00769.1"/>
    <property type="molecule type" value="Genomic_DNA"/>
</dbReference>
<dbReference type="PROSITE" id="PS50893">
    <property type="entry name" value="ABC_TRANSPORTER_2"/>
    <property type="match status" value="2"/>
</dbReference>
<keyword evidence="7 10" id="KW-1133">Transmembrane helix</keyword>
<dbReference type="SMART" id="SM00382">
    <property type="entry name" value="AAA"/>
    <property type="match status" value="2"/>
</dbReference>
<dbReference type="PROSITE" id="PS50929">
    <property type="entry name" value="ABC_TM1F"/>
    <property type="match status" value="2"/>
</dbReference>
<dbReference type="InterPro" id="IPR003593">
    <property type="entry name" value="AAA+_ATPase"/>
</dbReference>
<protein>
    <recommendedName>
        <fullName evidence="15">ABC transporter</fullName>
    </recommendedName>
</protein>
<dbReference type="SUPFAM" id="SSF52540">
    <property type="entry name" value="P-loop containing nucleoside triphosphate hydrolases"/>
    <property type="match status" value="2"/>
</dbReference>
<reference evidence="14" key="2">
    <citation type="submission" date="2015-01" db="EMBL/GenBank/DDBJ databases">
        <title>Evolutionary Origins and Diversification of the Mycorrhizal Mutualists.</title>
        <authorList>
            <consortium name="DOE Joint Genome Institute"/>
            <consortium name="Mycorrhizal Genomics Consortium"/>
            <person name="Kohler A."/>
            <person name="Kuo A."/>
            <person name="Nagy L.G."/>
            <person name="Floudas D."/>
            <person name="Copeland A."/>
            <person name="Barry K.W."/>
            <person name="Cichocki N."/>
            <person name="Veneault-Fourrey C."/>
            <person name="LaButti K."/>
            <person name="Lindquist E.A."/>
            <person name="Lipzen A."/>
            <person name="Lundell T."/>
            <person name="Morin E."/>
            <person name="Murat C."/>
            <person name="Riley R."/>
            <person name="Ohm R."/>
            <person name="Sun H."/>
            <person name="Tunlid A."/>
            <person name="Henrissat B."/>
            <person name="Grigoriev I.V."/>
            <person name="Hibbett D.S."/>
            <person name="Martin F."/>
        </authorList>
    </citation>
    <scope>NUCLEOTIDE SEQUENCE [LARGE SCALE GENOMIC DNA]</scope>
    <source>
        <strain evidence="14">Zn</strain>
    </source>
</reference>
<evidence type="ECO:0000256" key="5">
    <source>
        <dbReference type="ARBA" id="ARBA00022741"/>
    </source>
</evidence>
<dbReference type="GO" id="GO:0140359">
    <property type="term" value="F:ABC-type transporter activity"/>
    <property type="evidence" value="ECO:0007669"/>
    <property type="project" value="InterPro"/>
</dbReference>
<dbReference type="CDD" id="cd18580">
    <property type="entry name" value="ABC_6TM_ABCC_D2"/>
    <property type="match status" value="1"/>
</dbReference>
<keyword evidence="14" id="KW-1185">Reference proteome</keyword>
<dbReference type="InterPro" id="IPR044726">
    <property type="entry name" value="ABCC_6TM_D2"/>
</dbReference>
<feature type="domain" description="ABC transporter" evidence="11">
    <location>
        <begin position="586"/>
        <end position="814"/>
    </location>
</feature>
<dbReference type="CDD" id="cd03244">
    <property type="entry name" value="ABCC_MRP_domain2"/>
    <property type="match status" value="1"/>
</dbReference>
<feature type="transmembrane region" description="Helical" evidence="10">
    <location>
        <begin position="110"/>
        <end position="129"/>
    </location>
</feature>
<dbReference type="CDD" id="cd18579">
    <property type="entry name" value="ABC_6TM_ABCC_D1"/>
    <property type="match status" value="1"/>
</dbReference>
<dbReference type="InParanoid" id="A0A0C3CP41"/>
<feature type="transmembrane region" description="Helical" evidence="10">
    <location>
        <begin position="75"/>
        <end position="98"/>
    </location>
</feature>
<keyword evidence="3" id="KW-1003">Cell membrane</keyword>
<evidence type="ECO:0000256" key="4">
    <source>
        <dbReference type="ARBA" id="ARBA00022692"/>
    </source>
</evidence>
<dbReference type="InterPro" id="IPR011527">
    <property type="entry name" value="ABC1_TM_dom"/>
</dbReference>
<sequence length="1403" mass="155030">MASDQVILLGHIGDHNCSRNAFSSIEDASCSHGFGFTPIIEHSRLSIGLSVLLLLIVPIRVYSFRGSSPKTTPNYMYGFKIAITIIFASFKLVVLVLWSTETVYRTVPAITSASLSLVGAFALCYLSYIEHSRSISPSSFLVLYLLTSLLPDVIQARSLFFDSDLHIIMLVYTAGIGVKLLLVVLEAQSKTPYLKVTYRDLSPEVTSGIINKALFWWINSLLKAGYRGLLSYNDLPALDDGLSSEHLRLKLQNEWDGRRFAQPFLITYAISYVSETTIESHTESVGYELISASVVIYIGIAICTGSYKHRLNRTMTMFRGAMIGLIHDRSLEFMGDTHDESAAITLMSTDVDIICDAIPIVFEVWAQLMEVGIGFWLLVRQLGWVSTVPMLFIIACSRISPRVGVIIRQRQKVWITAVQKRVAMTSSMLSSVKSLKIMGLSTTIQESIQCQRIQEIELAKKFRYMVVLLNTIGNIVPVLAPAATFIVYAIQAKLRGSEPLSSNLAFTSFATLSLVTKPSFRLLVIVPAYASAMASFDRIETFLLGPSREDSRHQSRDSSLPFSDIRTPSDTTEVSPLVDLSAAIFIDIATVCPAADVEAVLSDITMRLENSSITMIAGPIGSGKSTLMKAILGEVAFTGNIFVSSKRIAYCAQTPWLLSDTLRRNVLGLADTTDIDELWYQTVMHACALDEDIALMAEGDQTVIGSRGFNLSRGQMQRLALARAVYSRLDILLLDDVLSALDPKTESLVVERLLGVHGLARKLGTTVVLATHATRHFHLADQIVVLGTDGKIAQQGTYDTLRSQSGYIRSIILETPEHLGPSNEAASQPLPNELLKGPSDDDVKDLGRKTGDIAVYGYWLSSVSWITALAFIASAGMYSFFVSFSQCWLMFWTEDSSSSVVKYTTLYAVLSLGALIFEGITISWVLIVIGPKTAASLHFRLLRTVMSAPLSFFAETDSGVNLNRFSQDMQLIDRVLPVSAMNVVIQCFKILAQGVLLFSTEKLMTGTIPFCLMAIFILQRVYLQTSRQLRILDLEARSPVYSNFLETLEGLVTIRAFCWQSASVATNIKHLDASQKPYYLMLCIQRWLNLVLDLLVAELAVTIMSLAIFFKGSTTGGQIGIALNVVLVFNAALLRLVETWTHMETSLGAISRLKTLEETTIPEDKPGEDFVPDNHWPDQGAIEFQAVALRNVSFKISPGQKFGICGRTGSGKSSLLLALLRLLDLKSGTIIVDGLDLQTMPRELIRSRMIAVPQDPFILNSSVRRNIDPSQSIPEEHIINALTKVHLWSIIESRGGLDQDMGSQPFSQGQQQLFCLARAMLRESKILILDEATSNVDLETDKWMQEIIRKEFKGHTVITVAHRMETILDSDVVAVLDKGALVEFGSPEGLLSRPSLFKKLNSR</sequence>